<accession>A0A1J5RD06</accession>
<keyword evidence="6" id="KW-0138">CF(0)</keyword>
<dbReference type="NCBIfam" id="TIGR01144">
    <property type="entry name" value="ATP_synt_b"/>
    <property type="match status" value="1"/>
</dbReference>
<proteinExistence type="inferred from homology"/>
<reference evidence="16" key="1">
    <citation type="submission" date="2016-10" db="EMBL/GenBank/DDBJ databases">
        <title>Sequence of Gallionella enrichment culture.</title>
        <authorList>
            <person name="Poehlein A."/>
            <person name="Muehling M."/>
            <person name="Daniel R."/>
        </authorList>
    </citation>
    <scope>NUCLEOTIDE SEQUENCE</scope>
</reference>
<dbReference type="InterPro" id="IPR005864">
    <property type="entry name" value="ATP_synth_F0_bsu_bac"/>
</dbReference>
<evidence type="ECO:0000256" key="6">
    <source>
        <dbReference type="ARBA" id="ARBA00022547"/>
    </source>
</evidence>
<evidence type="ECO:0000256" key="3">
    <source>
        <dbReference type="ARBA" id="ARBA00005513"/>
    </source>
</evidence>
<evidence type="ECO:0000256" key="11">
    <source>
        <dbReference type="ARBA" id="ARBA00023136"/>
    </source>
</evidence>
<dbReference type="InterPro" id="IPR002146">
    <property type="entry name" value="ATP_synth_b/b'su_bac/chlpt"/>
</dbReference>
<dbReference type="GO" id="GO:0045259">
    <property type="term" value="C:proton-transporting ATP synthase complex"/>
    <property type="evidence" value="ECO:0007669"/>
    <property type="project" value="UniProtKB-KW"/>
</dbReference>
<dbReference type="GO" id="GO:0046961">
    <property type="term" value="F:proton-transporting ATPase activity, rotational mechanism"/>
    <property type="evidence" value="ECO:0007669"/>
    <property type="project" value="TreeGrafter"/>
</dbReference>
<evidence type="ECO:0000256" key="15">
    <source>
        <dbReference type="SAM" id="Phobius"/>
    </source>
</evidence>
<evidence type="ECO:0000256" key="5">
    <source>
        <dbReference type="ARBA" id="ARBA00022475"/>
    </source>
</evidence>
<comment type="similarity">
    <text evidence="3">Belongs to the ATPase B chain family.</text>
</comment>
<feature type="coiled-coil region" evidence="14">
    <location>
        <begin position="64"/>
        <end position="132"/>
    </location>
</feature>
<dbReference type="GO" id="GO:0015986">
    <property type="term" value="P:proton motive force-driven ATP synthesis"/>
    <property type="evidence" value="ECO:0007669"/>
    <property type="project" value="InterPro"/>
</dbReference>
<dbReference type="Gene3D" id="1.20.5.620">
    <property type="entry name" value="F1F0 ATP synthase subunit B, membrane domain"/>
    <property type="match status" value="1"/>
</dbReference>
<keyword evidence="7 15" id="KW-0812">Transmembrane</keyword>
<evidence type="ECO:0000313" key="16">
    <source>
        <dbReference type="EMBL" id="OIQ86013.1"/>
    </source>
</evidence>
<feature type="transmembrane region" description="Helical" evidence="15">
    <location>
        <begin position="27"/>
        <end position="46"/>
    </location>
</feature>
<keyword evidence="11 15" id="KW-0472">Membrane</keyword>
<evidence type="ECO:0000256" key="1">
    <source>
        <dbReference type="ARBA" id="ARBA00004167"/>
    </source>
</evidence>
<keyword evidence="12" id="KW-0066">ATP synthesis</keyword>
<protein>
    <submittedName>
        <fullName evidence="16">ATP synthase subunit b</fullName>
    </submittedName>
</protein>
<evidence type="ECO:0000256" key="13">
    <source>
        <dbReference type="ARBA" id="ARBA00025198"/>
    </source>
</evidence>
<evidence type="ECO:0000256" key="14">
    <source>
        <dbReference type="SAM" id="Coils"/>
    </source>
</evidence>
<comment type="subcellular location">
    <subcellularLocation>
        <location evidence="2">Endomembrane system</location>
    </subcellularLocation>
    <subcellularLocation>
        <location evidence="1">Membrane</location>
        <topology evidence="1">Single-pass membrane protein</topology>
    </subcellularLocation>
</comment>
<dbReference type="Pfam" id="PF00430">
    <property type="entry name" value="ATP-synt_B"/>
    <property type="match status" value="1"/>
</dbReference>
<keyword evidence="9 15" id="KW-1133">Transmembrane helix</keyword>
<name>A0A1J5RD06_9ZZZZ</name>
<comment type="caution">
    <text evidence="16">The sequence shown here is derived from an EMBL/GenBank/DDBJ whole genome shotgun (WGS) entry which is preliminary data.</text>
</comment>
<dbReference type="AlphaFoldDB" id="A0A1J5RD06"/>
<dbReference type="InterPro" id="IPR028987">
    <property type="entry name" value="ATP_synth_B-like_membr_sf"/>
</dbReference>
<keyword evidence="5" id="KW-1003">Cell membrane</keyword>
<gene>
    <name evidence="16" type="primary">atpF_18</name>
    <name evidence="16" type="ORF">GALL_321430</name>
</gene>
<dbReference type="GO" id="GO:0012505">
    <property type="term" value="C:endomembrane system"/>
    <property type="evidence" value="ECO:0007669"/>
    <property type="project" value="UniProtKB-SubCell"/>
</dbReference>
<dbReference type="NCBIfam" id="NF004412">
    <property type="entry name" value="PRK05759.1-3"/>
    <property type="match status" value="1"/>
</dbReference>
<dbReference type="InterPro" id="IPR050059">
    <property type="entry name" value="ATP_synthase_B_chain"/>
</dbReference>
<keyword evidence="14" id="KW-0175">Coiled coil</keyword>
<dbReference type="CDD" id="cd06503">
    <property type="entry name" value="ATP-synt_Fo_b"/>
    <property type="match status" value="1"/>
</dbReference>
<dbReference type="HAMAP" id="MF_01398">
    <property type="entry name" value="ATP_synth_b_bprime"/>
    <property type="match status" value="1"/>
</dbReference>
<evidence type="ECO:0000256" key="7">
    <source>
        <dbReference type="ARBA" id="ARBA00022692"/>
    </source>
</evidence>
<keyword evidence="8" id="KW-0375">Hydrogen ion transport</keyword>
<evidence type="ECO:0000256" key="9">
    <source>
        <dbReference type="ARBA" id="ARBA00022989"/>
    </source>
</evidence>
<keyword evidence="10" id="KW-0406">Ion transport</keyword>
<evidence type="ECO:0000256" key="12">
    <source>
        <dbReference type="ARBA" id="ARBA00023310"/>
    </source>
</evidence>
<keyword evidence="4" id="KW-0813">Transport</keyword>
<dbReference type="SUPFAM" id="SSF81573">
    <property type="entry name" value="F1F0 ATP synthase subunit B, membrane domain"/>
    <property type="match status" value="1"/>
</dbReference>
<comment type="function">
    <text evidence="13">F(1)F(0) ATP synthase produces ATP from ADP in the presence of a proton or sodium gradient. F-type ATPases consist of two structural domains, F(1) containing the extramembraneous catalytic core and F(0) containing the membrane proton channel, linked together by a central stalk and a peripheral stalk. During catalysis, ATP synthesis in the catalytic domain of F(1) is coupled via a rotary mechanism of the central stalk subunits to proton translocation.</text>
</comment>
<organism evidence="16">
    <name type="scientific">mine drainage metagenome</name>
    <dbReference type="NCBI Taxonomy" id="410659"/>
    <lineage>
        <taxon>unclassified sequences</taxon>
        <taxon>metagenomes</taxon>
        <taxon>ecological metagenomes</taxon>
    </lineage>
</organism>
<dbReference type="EMBL" id="MLJW01000506">
    <property type="protein sequence ID" value="OIQ86013.1"/>
    <property type="molecule type" value="Genomic_DNA"/>
</dbReference>
<evidence type="ECO:0000256" key="2">
    <source>
        <dbReference type="ARBA" id="ARBA00004308"/>
    </source>
</evidence>
<evidence type="ECO:0000256" key="4">
    <source>
        <dbReference type="ARBA" id="ARBA00022448"/>
    </source>
</evidence>
<evidence type="ECO:0000256" key="10">
    <source>
        <dbReference type="ARBA" id="ARBA00023065"/>
    </source>
</evidence>
<dbReference type="PANTHER" id="PTHR33445">
    <property type="entry name" value="ATP SYNTHASE SUBUNIT B', CHLOROPLASTIC"/>
    <property type="match status" value="1"/>
</dbReference>
<evidence type="ECO:0000256" key="8">
    <source>
        <dbReference type="ARBA" id="ARBA00022781"/>
    </source>
</evidence>
<sequence length="188" mass="20416">MIATVLTGTVLAAEGDGNILVPAGSEIVWSTIFVAIIAFAFYRYALPGFQKVLDERTARIQGGIEKAESVQAEADAALARYTKELNEARAEAARIREEARTEGNAIVADLRAKAQEEANRILETGLRQIEAERQQVMVTLRADVGVLATQLASKIVGESLDDEVRQSRVVDRFLDELEASTAVSIKGK</sequence>
<dbReference type="PANTHER" id="PTHR33445:SF1">
    <property type="entry name" value="ATP SYNTHASE SUBUNIT B"/>
    <property type="match status" value="1"/>
</dbReference>